<evidence type="ECO:0000256" key="1">
    <source>
        <dbReference type="ARBA" id="ARBA00006471"/>
    </source>
</evidence>
<dbReference type="GO" id="GO:1990904">
    <property type="term" value="C:ribonucleoprotein complex"/>
    <property type="evidence" value="ECO:0007669"/>
    <property type="project" value="UniProtKB-KW"/>
</dbReference>
<evidence type="ECO:0000313" key="5">
    <source>
        <dbReference type="Proteomes" id="UP000076871"/>
    </source>
</evidence>
<gene>
    <name evidence="4" type="ORF">LAESUDRAFT_727524</name>
</gene>
<dbReference type="GO" id="GO:0006412">
    <property type="term" value="P:translation"/>
    <property type="evidence" value="ECO:0007669"/>
    <property type="project" value="InterPro"/>
</dbReference>
<dbReference type="RefSeq" id="XP_040762690.1">
    <property type="nucleotide sequence ID" value="XM_040909238.1"/>
</dbReference>
<keyword evidence="5" id="KW-1185">Reference proteome</keyword>
<dbReference type="Proteomes" id="UP000076871">
    <property type="component" value="Unassembled WGS sequence"/>
</dbReference>
<proteinExistence type="inferred from homology"/>
<dbReference type="STRING" id="1314785.A0A165DID6"/>
<dbReference type="InterPro" id="IPR000630">
    <property type="entry name" value="Ribosomal_uS8"/>
</dbReference>
<accession>A0A165DID6</accession>
<reference evidence="4 5" key="1">
    <citation type="journal article" date="2016" name="Mol. Biol. Evol.">
        <title>Comparative Genomics of Early-Diverging Mushroom-Forming Fungi Provides Insights into the Origins of Lignocellulose Decay Capabilities.</title>
        <authorList>
            <person name="Nagy L.G."/>
            <person name="Riley R."/>
            <person name="Tritt A."/>
            <person name="Adam C."/>
            <person name="Daum C."/>
            <person name="Floudas D."/>
            <person name="Sun H."/>
            <person name="Yadav J.S."/>
            <person name="Pangilinan J."/>
            <person name="Larsson K.H."/>
            <person name="Matsuura K."/>
            <person name="Barry K."/>
            <person name="Labutti K."/>
            <person name="Kuo R."/>
            <person name="Ohm R.A."/>
            <person name="Bhattacharya S.S."/>
            <person name="Shirouzu T."/>
            <person name="Yoshinaga Y."/>
            <person name="Martin F.M."/>
            <person name="Grigoriev I.V."/>
            <person name="Hibbett D.S."/>
        </authorList>
    </citation>
    <scope>NUCLEOTIDE SEQUENCE [LARGE SCALE GENOMIC DNA]</scope>
    <source>
        <strain evidence="4 5">93-53</strain>
    </source>
</reference>
<name>A0A165DID6_9APHY</name>
<dbReference type="Gene3D" id="3.30.1370.30">
    <property type="match status" value="1"/>
</dbReference>
<keyword evidence="3" id="KW-0687">Ribonucleoprotein</keyword>
<dbReference type="InterPro" id="IPR035987">
    <property type="entry name" value="Ribosomal_uS8_sf"/>
</dbReference>
<dbReference type="Gene3D" id="3.30.1490.10">
    <property type="match status" value="1"/>
</dbReference>
<evidence type="ECO:0000313" key="4">
    <source>
        <dbReference type="EMBL" id="KZT04950.1"/>
    </source>
</evidence>
<keyword evidence="2 4" id="KW-0689">Ribosomal protein</keyword>
<dbReference type="GeneID" id="63826267"/>
<comment type="similarity">
    <text evidence="1">Belongs to the universal ribosomal protein uS8 family.</text>
</comment>
<dbReference type="EMBL" id="KV427633">
    <property type="protein sequence ID" value="KZT04950.1"/>
    <property type="molecule type" value="Genomic_DNA"/>
</dbReference>
<dbReference type="FunCoup" id="A0A165DID6">
    <property type="interactions" value="156"/>
</dbReference>
<evidence type="ECO:0000256" key="3">
    <source>
        <dbReference type="ARBA" id="ARBA00023274"/>
    </source>
</evidence>
<dbReference type="OrthoDB" id="409928at2759"/>
<dbReference type="GO" id="GO:0005840">
    <property type="term" value="C:ribosome"/>
    <property type="evidence" value="ECO:0007669"/>
    <property type="project" value="UniProtKB-KW"/>
</dbReference>
<sequence length="154" mass="17453">MVHAHELCSSLQNAFRVRRQRIAVPHTTANLGILSVLLRNGFITSMYRGTVDEPDPLAFLDAGVAQRRIWVDLKYREERPVLNAMELVSKPSKAVLMDLDALRLICSGRRTQGVKPLRMGEIAIVRTKNQEHEWVEAREALQLNLGGEIICRAR</sequence>
<protein>
    <submittedName>
        <fullName evidence="4">Ribosomal protein S8</fullName>
    </submittedName>
</protein>
<dbReference type="AlphaFoldDB" id="A0A165DID6"/>
<dbReference type="Pfam" id="PF00410">
    <property type="entry name" value="Ribosomal_S8"/>
    <property type="match status" value="1"/>
</dbReference>
<dbReference type="GO" id="GO:0003735">
    <property type="term" value="F:structural constituent of ribosome"/>
    <property type="evidence" value="ECO:0007669"/>
    <property type="project" value="InterPro"/>
</dbReference>
<dbReference type="InParanoid" id="A0A165DID6"/>
<evidence type="ECO:0000256" key="2">
    <source>
        <dbReference type="ARBA" id="ARBA00022980"/>
    </source>
</evidence>
<dbReference type="SUPFAM" id="SSF56047">
    <property type="entry name" value="Ribosomal protein S8"/>
    <property type="match status" value="1"/>
</dbReference>
<organism evidence="4 5">
    <name type="scientific">Laetiporus sulphureus 93-53</name>
    <dbReference type="NCBI Taxonomy" id="1314785"/>
    <lineage>
        <taxon>Eukaryota</taxon>
        <taxon>Fungi</taxon>
        <taxon>Dikarya</taxon>
        <taxon>Basidiomycota</taxon>
        <taxon>Agaricomycotina</taxon>
        <taxon>Agaricomycetes</taxon>
        <taxon>Polyporales</taxon>
        <taxon>Laetiporus</taxon>
    </lineage>
</organism>